<accession>A0AA35G6Z7</accession>
<evidence type="ECO:0000313" key="3">
    <source>
        <dbReference type="Proteomes" id="UP001163687"/>
    </source>
</evidence>
<dbReference type="RefSeq" id="WP_264843377.1">
    <property type="nucleotide sequence ID" value="NZ_AP025628.1"/>
</dbReference>
<organism evidence="2 3">
    <name type="scientific">Caldinitratiruptor microaerophilus</name>
    <dbReference type="NCBI Taxonomy" id="671077"/>
    <lineage>
        <taxon>Bacteria</taxon>
        <taxon>Bacillati</taxon>
        <taxon>Bacillota</taxon>
        <taxon>Clostridia</taxon>
        <taxon>Eubacteriales</taxon>
        <taxon>Symbiobacteriaceae</taxon>
        <taxon>Caldinitratiruptor</taxon>
    </lineage>
</organism>
<keyword evidence="1" id="KW-1133">Transmembrane helix</keyword>
<dbReference type="AlphaFoldDB" id="A0AA35G6Z7"/>
<proteinExistence type="predicted"/>
<reference evidence="2" key="1">
    <citation type="submission" date="2022-03" db="EMBL/GenBank/DDBJ databases">
        <title>Complete genome sequence of Caldinitratiruptor microaerophilus.</title>
        <authorList>
            <person name="Mukaiyama R."/>
            <person name="Nishiyama T."/>
            <person name="Ueda K."/>
        </authorList>
    </citation>
    <scope>NUCLEOTIDE SEQUENCE</scope>
    <source>
        <strain evidence="2">JCM 16183</strain>
    </source>
</reference>
<keyword evidence="3" id="KW-1185">Reference proteome</keyword>
<dbReference type="Proteomes" id="UP001163687">
    <property type="component" value="Chromosome"/>
</dbReference>
<evidence type="ECO:0000313" key="2">
    <source>
        <dbReference type="EMBL" id="BDG59255.1"/>
    </source>
</evidence>
<feature type="transmembrane region" description="Helical" evidence="1">
    <location>
        <begin position="34"/>
        <end position="53"/>
    </location>
</feature>
<dbReference type="EMBL" id="AP025628">
    <property type="protein sequence ID" value="BDG59255.1"/>
    <property type="molecule type" value="Genomic_DNA"/>
</dbReference>
<keyword evidence="1" id="KW-0812">Transmembrane</keyword>
<gene>
    <name evidence="2" type="ORF">caldi_03450</name>
</gene>
<name>A0AA35G6Z7_9FIRM</name>
<dbReference type="KEGG" id="cmic:caldi_03450"/>
<sequence length="55" mass="5899">MLYKLGALLIALAAAAYSVNYARWALRQRLLRGAAGLLVLAAASLGLPLYLLITR</sequence>
<protein>
    <submittedName>
        <fullName evidence="2">Uncharacterized protein</fullName>
    </submittedName>
</protein>
<keyword evidence="1" id="KW-0472">Membrane</keyword>
<evidence type="ECO:0000256" key="1">
    <source>
        <dbReference type="SAM" id="Phobius"/>
    </source>
</evidence>